<dbReference type="EMBL" id="KI393980">
    <property type="protein sequence ID" value="ERN05665.1"/>
    <property type="molecule type" value="Genomic_DNA"/>
</dbReference>
<evidence type="ECO:0000313" key="1">
    <source>
        <dbReference type="EMBL" id="ERN05665.1"/>
    </source>
</evidence>
<dbReference type="AlphaFoldDB" id="W1PF45"/>
<evidence type="ECO:0000313" key="2">
    <source>
        <dbReference type="Proteomes" id="UP000017836"/>
    </source>
</evidence>
<dbReference type="HOGENOM" id="CLU_2609229_0_0_1"/>
<sequence length="79" mass="9049">MGEKDCRGWSVAVIGVIECRRRVAVTETRERWKWRKRGMMGRRSQGNDVEWGARQWVEASGHGGARQWVEGRGHGGARQ</sequence>
<reference evidence="2" key="1">
    <citation type="journal article" date="2013" name="Science">
        <title>The Amborella genome and the evolution of flowering plants.</title>
        <authorList>
            <consortium name="Amborella Genome Project"/>
        </authorList>
    </citation>
    <scope>NUCLEOTIDE SEQUENCE [LARGE SCALE GENOMIC DNA]</scope>
</reference>
<gene>
    <name evidence="1" type="ORF">AMTR_s00006p00166300</name>
</gene>
<accession>W1PF45</accession>
<proteinExistence type="predicted"/>
<name>W1PF45_AMBTC</name>
<protein>
    <submittedName>
        <fullName evidence="1">Uncharacterized protein</fullName>
    </submittedName>
</protein>
<keyword evidence="2" id="KW-1185">Reference proteome</keyword>
<dbReference type="Gramene" id="ERN05665">
    <property type="protein sequence ID" value="ERN05665"/>
    <property type="gene ID" value="AMTR_s00006p00166300"/>
</dbReference>
<organism evidence="1 2">
    <name type="scientific">Amborella trichopoda</name>
    <dbReference type="NCBI Taxonomy" id="13333"/>
    <lineage>
        <taxon>Eukaryota</taxon>
        <taxon>Viridiplantae</taxon>
        <taxon>Streptophyta</taxon>
        <taxon>Embryophyta</taxon>
        <taxon>Tracheophyta</taxon>
        <taxon>Spermatophyta</taxon>
        <taxon>Magnoliopsida</taxon>
        <taxon>Amborellales</taxon>
        <taxon>Amborellaceae</taxon>
        <taxon>Amborella</taxon>
    </lineage>
</organism>
<dbReference type="Proteomes" id="UP000017836">
    <property type="component" value="Unassembled WGS sequence"/>
</dbReference>